<dbReference type="PANTHER" id="PTHR34700">
    <property type="entry name" value="POTASSIUM BINDING PROTEIN KBP"/>
    <property type="match status" value="1"/>
</dbReference>
<dbReference type="InterPro" id="IPR018392">
    <property type="entry name" value="LysM"/>
</dbReference>
<evidence type="ECO:0000313" key="3">
    <source>
        <dbReference type="Proteomes" id="UP000502608"/>
    </source>
</evidence>
<dbReference type="SMART" id="SM00257">
    <property type="entry name" value="LysM"/>
    <property type="match status" value="1"/>
</dbReference>
<dbReference type="Proteomes" id="UP000502608">
    <property type="component" value="Chromosome"/>
</dbReference>
<evidence type="ECO:0000313" key="2">
    <source>
        <dbReference type="EMBL" id="QIR13091.1"/>
    </source>
</evidence>
<reference evidence="2 3" key="1">
    <citation type="submission" date="2020-03" db="EMBL/GenBank/DDBJ databases">
        <title>Complete genome sequence of Shewanella sp.</title>
        <authorList>
            <person name="Kim Y.-S."/>
            <person name="Kim S.-J."/>
            <person name="Jung H.-K."/>
            <person name="Kim K.-H."/>
        </authorList>
    </citation>
    <scope>NUCLEOTIDE SEQUENCE [LARGE SCALE GENOMIC DNA]</scope>
    <source>
        <strain evidence="2 3">PN3F2</strain>
    </source>
</reference>
<dbReference type="InterPro" id="IPR036779">
    <property type="entry name" value="LysM_dom_sf"/>
</dbReference>
<dbReference type="EMBL" id="CP050313">
    <property type="protein sequence ID" value="QIR13091.1"/>
    <property type="molecule type" value="Genomic_DNA"/>
</dbReference>
<keyword evidence="3" id="KW-1185">Reference proteome</keyword>
<name>A0A6G9QGR1_9GAMM</name>
<accession>A0A6G9QGR1</accession>
<dbReference type="InterPro" id="IPR052196">
    <property type="entry name" value="Bact_Kbp"/>
</dbReference>
<dbReference type="RefSeq" id="WP_167674541.1">
    <property type="nucleotide sequence ID" value="NZ_CP050313.1"/>
</dbReference>
<dbReference type="PROSITE" id="PS51782">
    <property type="entry name" value="LYSM"/>
    <property type="match status" value="1"/>
</dbReference>
<dbReference type="CDD" id="cd00118">
    <property type="entry name" value="LysM"/>
    <property type="match status" value="1"/>
</dbReference>
<proteinExistence type="predicted"/>
<dbReference type="PANTHER" id="PTHR34700:SF4">
    <property type="entry name" value="PHAGE-LIKE ELEMENT PBSX PROTEIN XKDP"/>
    <property type="match status" value="1"/>
</dbReference>
<evidence type="ECO:0000259" key="1">
    <source>
        <dbReference type="PROSITE" id="PS51782"/>
    </source>
</evidence>
<feature type="domain" description="LysM" evidence="1">
    <location>
        <begin position="34"/>
        <end position="82"/>
    </location>
</feature>
<dbReference type="SUPFAM" id="SSF54106">
    <property type="entry name" value="LysM domain"/>
    <property type="match status" value="1"/>
</dbReference>
<dbReference type="Gene3D" id="3.10.350.10">
    <property type="entry name" value="LysM domain"/>
    <property type="match status" value="1"/>
</dbReference>
<protein>
    <submittedName>
        <fullName evidence="2">LysM peptidoglycan-binding domain-containing protein</fullName>
    </submittedName>
</protein>
<organism evidence="2 3">
    <name type="scientific">Shewanella aestuarii</name>
    <dbReference type="NCBI Taxonomy" id="1028752"/>
    <lineage>
        <taxon>Bacteria</taxon>
        <taxon>Pseudomonadati</taxon>
        <taxon>Pseudomonadota</taxon>
        <taxon>Gammaproteobacteria</taxon>
        <taxon>Alteromonadales</taxon>
        <taxon>Shewanellaceae</taxon>
        <taxon>Shewanella</taxon>
    </lineage>
</organism>
<gene>
    <name evidence="2" type="ORF">HBH39_00125</name>
</gene>
<dbReference type="KEGG" id="saes:HBH39_00125"/>
<sequence>MDITMKRILLLAFISLNIFGLNADTLTLKAGHPDTYIVKKGDTLWDISGYFLKDPWRWPTLWGVNPQIANPHLIYPGDRLTLVFIDGQPRLVKKQHIKKGVEGRILAKDGAIPAIDLALIQPYLLQNRVVEQEWLNGQPIVLSGESPSKHHIVGDVVFVNANLPNGQKLAIYEHGREFLHPETGETLGREIILTSSGRVIADGDISKVELLSSLRETKVGYSVIAVEDDSLMSAFFTPMAAQLPEPANVLAIANKNREAGKLEVVYLDKGNDAGLQPGHVFAIYRDGEEIVIGNDGVPVRAIDRSAYDKMVAHFSDDNVYKVPDVYHGNLMVFKVFDKTSMGLIMFSDRPVRVKDKLITPAELSFKGE</sequence>
<dbReference type="AlphaFoldDB" id="A0A6G9QGR1"/>
<dbReference type="Pfam" id="PF01476">
    <property type="entry name" value="LysM"/>
    <property type="match status" value="1"/>
</dbReference>